<reference evidence="14 15" key="1">
    <citation type="submission" date="2018-06" db="EMBL/GenBank/DDBJ databases">
        <authorList>
            <consortium name="Pathogen Informatics"/>
            <person name="Doyle S."/>
        </authorList>
    </citation>
    <scope>NUCLEOTIDE SEQUENCE [LARGE SCALE GENOMIC DNA]</scope>
    <source>
        <strain evidence="14 15">NCTC9177</strain>
    </source>
</reference>
<keyword evidence="11" id="KW-0739">Sodium transport</keyword>
<evidence type="ECO:0000256" key="6">
    <source>
        <dbReference type="ARBA" id="ARBA00022847"/>
    </source>
</evidence>
<dbReference type="EMBL" id="UGKR01000003">
    <property type="protein sequence ID" value="STS87686.1"/>
    <property type="molecule type" value="Genomic_DNA"/>
</dbReference>
<evidence type="ECO:0000256" key="5">
    <source>
        <dbReference type="ARBA" id="ARBA00022692"/>
    </source>
</evidence>
<evidence type="ECO:0000256" key="4">
    <source>
        <dbReference type="ARBA" id="ARBA00022475"/>
    </source>
</evidence>
<protein>
    <submittedName>
        <fullName evidence="14">Acetate permease ActP</fullName>
    </submittedName>
</protein>
<evidence type="ECO:0000256" key="3">
    <source>
        <dbReference type="ARBA" id="ARBA00022448"/>
    </source>
</evidence>
<evidence type="ECO:0000313" key="15">
    <source>
        <dbReference type="Proteomes" id="UP000254545"/>
    </source>
</evidence>
<keyword evidence="9" id="KW-0406">Ion transport</keyword>
<feature type="transmembrane region" description="Helical" evidence="13">
    <location>
        <begin position="128"/>
        <end position="147"/>
    </location>
</feature>
<evidence type="ECO:0000256" key="13">
    <source>
        <dbReference type="SAM" id="Phobius"/>
    </source>
</evidence>
<keyword evidence="10 13" id="KW-0472">Membrane</keyword>
<comment type="caution">
    <text evidence="14">The sequence shown here is derived from an EMBL/GenBank/DDBJ whole genome shotgun (WGS) entry which is preliminary data.</text>
</comment>
<dbReference type="Proteomes" id="UP000254545">
    <property type="component" value="Unassembled WGS sequence"/>
</dbReference>
<evidence type="ECO:0000256" key="11">
    <source>
        <dbReference type="ARBA" id="ARBA00023201"/>
    </source>
</evidence>
<dbReference type="AlphaFoldDB" id="A0A7H4MBI6"/>
<evidence type="ECO:0000256" key="7">
    <source>
        <dbReference type="ARBA" id="ARBA00022989"/>
    </source>
</evidence>
<evidence type="ECO:0000256" key="1">
    <source>
        <dbReference type="ARBA" id="ARBA00004651"/>
    </source>
</evidence>
<evidence type="ECO:0000256" key="10">
    <source>
        <dbReference type="ARBA" id="ARBA00023136"/>
    </source>
</evidence>
<evidence type="ECO:0000256" key="8">
    <source>
        <dbReference type="ARBA" id="ARBA00023053"/>
    </source>
</evidence>
<keyword evidence="4" id="KW-1003">Cell membrane</keyword>
<dbReference type="PANTHER" id="PTHR48086:SF6">
    <property type="entry name" value="CATION_ACETATE SYMPORTER ACTP"/>
    <property type="match status" value="1"/>
</dbReference>
<dbReference type="InterPro" id="IPR038377">
    <property type="entry name" value="Na/Glc_symporter_sf"/>
</dbReference>
<dbReference type="GO" id="GO:0006847">
    <property type="term" value="P:plasma membrane acetate transport"/>
    <property type="evidence" value="ECO:0007669"/>
    <property type="project" value="TreeGrafter"/>
</dbReference>
<evidence type="ECO:0000256" key="9">
    <source>
        <dbReference type="ARBA" id="ARBA00023065"/>
    </source>
</evidence>
<dbReference type="InterPro" id="IPR001734">
    <property type="entry name" value="Na/solute_symporter"/>
</dbReference>
<organism evidence="14 15">
    <name type="scientific">Klebsiella variicola</name>
    <dbReference type="NCBI Taxonomy" id="244366"/>
    <lineage>
        <taxon>Bacteria</taxon>
        <taxon>Pseudomonadati</taxon>
        <taxon>Pseudomonadota</taxon>
        <taxon>Gammaproteobacteria</taxon>
        <taxon>Enterobacterales</taxon>
        <taxon>Enterobacteriaceae</taxon>
        <taxon>Klebsiella/Raoultella group</taxon>
        <taxon>Klebsiella</taxon>
        <taxon>Klebsiella pneumoniae complex</taxon>
    </lineage>
</organism>
<evidence type="ECO:0000256" key="12">
    <source>
        <dbReference type="RuleBase" id="RU362091"/>
    </source>
</evidence>
<dbReference type="PROSITE" id="PS00457">
    <property type="entry name" value="NA_SOLUT_SYMP_2"/>
    <property type="match status" value="1"/>
</dbReference>
<evidence type="ECO:0000256" key="2">
    <source>
        <dbReference type="ARBA" id="ARBA00006434"/>
    </source>
</evidence>
<keyword evidence="5 13" id="KW-0812">Transmembrane</keyword>
<dbReference type="Pfam" id="PF00474">
    <property type="entry name" value="SSF"/>
    <property type="match status" value="1"/>
</dbReference>
<accession>A0A7H4MBI6</accession>
<dbReference type="InterPro" id="IPR018212">
    <property type="entry name" value="Na/solute_symporter_CS"/>
</dbReference>
<evidence type="ECO:0000313" key="14">
    <source>
        <dbReference type="EMBL" id="STS87686.1"/>
    </source>
</evidence>
<dbReference type="PROSITE" id="PS50283">
    <property type="entry name" value="NA_SOLUT_SYMP_3"/>
    <property type="match status" value="1"/>
</dbReference>
<dbReference type="GO" id="GO:0015293">
    <property type="term" value="F:symporter activity"/>
    <property type="evidence" value="ECO:0007669"/>
    <property type="project" value="UniProtKB-KW"/>
</dbReference>
<keyword evidence="8" id="KW-0915">Sodium</keyword>
<comment type="subcellular location">
    <subcellularLocation>
        <location evidence="1">Cell membrane</location>
        <topology evidence="1">Multi-pass membrane protein</topology>
    </subcellularLocation>
</comment>
<gene>
    <name evidence="14" type="primary">actP_1</name>
    <name evidence="14" type="ORF">NCTC9177_01509</name>
</gene>
<feature type="transmembrane region" description="Helical" evidence="13">
    <location>
        <begin position="95"/>
        <end position="116"/>
    </location>
</feature>
<feature type="transmembrane region" description="Helical" evidence="13">
    <location>
        <begin position="34"/>
        <end position="53"/>
    </location>
</feature>
<dbReference type="GO" id="GO:0006814">
    <property type="term" value="P:sodium ion transport"/>
    <property type="evidence" value="ECO:0007669"/>
    <property type="project" value="UniProtKB-KW"/>
</dbReference>
<keyword evidence="7 13" id="KW-1133">Transmembrane helix</keyword>
<dbReference type="InterPro" id="IPR050277">
    <property type="entry name" value="Sodium:Solute_Symporter"/>
</dbReference>
<sequence length="179" mass="19528">MVAGLTLAGASAVSHDLYANVFRKGATERQELKVSKITVLILGVVAILLGILFENQNIAFMVGLAFSIAASCNFPIILLSMYWSKLTTRGAMVGGWLGLLTAVILMILGPTIWVQILGHEKALFPYEYPALFSIAIAFIGIWVFSATDNSPEGMREREQFRAQFIRSQTGIGIEHGQAH</sequence>
<keyword evidence="6" id="KW-0769">Symport</keyword>
<feature type="transmembrane region" description="Helical" evidence="13">
    <location>
        <begin position="59"/>
        <end position="83"/>
    </location>
</feature>
<proteinExistence type="inferred from homology"/>
<keyword evidence="3" id="KW-0813">Transport</keyword>
<dbReference type="GO" id="GO:0015123">
    <property type="term" value="F:acetate transmembrane transporter activity"/>
    <property type="evidence" value="ECO:0007669"/>
    <property type="project" value="TreeGrafter"/>
</dbReference>
<comment type="similarity">
    <text evidence="2 12">Belongs to the sodium:solute symporter (SSF) (TC 2.A.21) family.</text>
</comment>
<dbReference type="PANTHER" id="PTHR48086">
    <property type="entry name" value="SODIUM/PROLINE SYMPORTER-RELATED"/>
    <property type="match status" value="1"/>
</dbReference>
<name>A0A7H4MBI6_KLEVA</name>
<dbReference type="Gene3D" id="1.20.1730.10">
    <property type="entry name" value="Sodium/glucose cotransporter"/>
    <property type="match status" value="1"/>
</dbReference>
<dbReference type="GO" id="GO:0005886">
    <property type="term" value="C:plasma membrane"/>
    <property type="evidence" value="ECO:0007669"/>
    <property type="project" value="UniProtKB-SubCell"/>
</dbReference>